<dbReference type="SUPFAM" id="SSF53098">
    <property type="entry name" value="Ribonuclease H-like"/>
    <property type="match status" value="1"/>
</dbReference>
<feature type="domain" description="3'-5' exonuclease" evidence="1">
    <location>
        <begin position="26"/>
        <end position="195"/>
    </location>
</feature>
<protein>
    <submittedName>
        <fullName evidence="2">3'-5' exonuclease</fullName>
        <ecNumber evidence="2">3.6.1.-</ecNumber>
    </submittedName>
</protein>
<sequence length="218" mass="24776">MKKVIFSKFDKQAISQLPRVLFGGRIIVVQSKEEADKAVAFLLSQTILGIDTETRPAFKKGQTHKVSLLQVSTNDTCFLFRLNMIGLTSSIKYFLEDSTVPKIGLSLGDDVMALQKRGSFIPGNFIDLQDHVKEIGIQDLGLAKLYANIFGQRISKREQLTNWDADVLTEKQKRYAATDAWACIKLYEEFNRLKKDHAYQLVTVQEERQSDALKNENK</sequence>
<evidence type="ECO:0000259" key="1">
    <source>
        <dbReference type="SMART" id="SM00474"/>
    </source>
</evidence>
<accession>E0NS78</accession>
<keyword evidence="2" id="KW-0540">Nuclease</keyword>
<dbReference type="EC" id="3.6.1.-" evidence="2"/>
<dbReference type="GO" id="GO:0006139">
    <property type="term" value="P:nucleobase-containing compound metabolic process"/>
    <property type="evidence" value="ECO:0007669"/>
    <property type="project" value="InterPro"/>
</dbReference>
<evidence type="ECO:0000313" key="2">
    <source>
        <dbReference type="EMBL" id="EFM02041.1"/>
    </source>
</evidence>
<evidence type="ECO:0000313" key="3">
    <source>
        <dbReference type="Proteomes" id="UP000004394"/>
    </source>
</evidence>
<reference evidence="2" key="1">
    <citation type="submission" date="2010-07" db="EMBL/GenBank/DDBJ databases">
        <authorList>
            <person name="Muzny D."/>
            <person name="Qin X."/>
            <person name="Deng J."/>
            <person name="Jiang H."/>
            <person name="Liu Y."/>
            <person name="Qu J."/>
            <person name="Song X.-Z."/>
            <person name="Zhang L."/>
            <person name="Thornton R."/>
            <person name="Coyle M."/>
            <person name="Francisco L."/>
            <person name="Jackson L."/>
            <person name="Javaid M."/>
            <person name="Korchina V."/>
            <person name="Kovar C."/>
            <person name="Mata R."/>
            <person name="Mathew T."/>
            <person name="Ngo R."/>
            <person name="Nguyen L."/>
            <person name="Nguyen N."/>
            <person name="Okwuonu G."/>
            <person name="Ongeri F."/>
            <person name="Pham C."/>
            <person name="Simmons D."/>
            <person name="Wilczek-Boney K."/>
            <person name="Hale W."/>
            <person name="Jakkamsetti A."/>
            <person name="Pham P."/>
            <person name="Ruth R."/>
            <person name="San Lucas F."/>
            <person name="Warren J."/>
            <person name="Zhang J."/>
            <person name="Zhao Z."/>
            <person name="Zhou C."/>
            <person name="Zhu D."/>
            <person name="Lee S."/>
            <person name="Bess C."/>
            <person name="Blankenburg K."/>
            <person name="Forbes L."/>
            <person name="Fu Q."/>
            <person name="Gubbala S."/>
            <person name="Hirani K."/>
            <person name="Jayaseelan J.C."/>
            <person name="Lara F."/>
            <person name="Munidasa M."/>
            <person name="Palculict T."/>
            <person name="Patil S."/>
            <person name="Pu L.-L."/>
            <person name="Saada N."/>
            <person name="Tang L."/>
            <person name="Weissenberger G."/>
            <person name="Zhu Y."/>
            <person name="Hemphill L."/>
            <person name="Shang Y."/>
            <person name="Youmans B."/>
            <person name="Ayvaz T."/>
            <person name="Ross M."/>
            <person name="Santibanez J."/>
            <person name="Aqrawi P."/>
            <person name="Gross S."/>
            <person name="Joshi V."/>
            <person name="Fowler G."/>
            <person name="Nazareth L."/>
            <person name="Reid J."/>
            <person name="Worley K."/>
            <person name="Petrosino J."/>
            <person name="Highlander S."/>
            <person name="Gibbs R."/>
        </authorList>
    </citation>
    <scope>NUCLEOTIDE SEQUENCE [LARGE SCALE GENOMIC DNA]</scope>
    <source>
        <strain evidence="2">DSM 16973</strain>
    </source>
</reference>
<dbReference type="Pfam" id="PF01612">
    <property type="entry name" value="DNA_pol_A_exo1"/>
    <property type="match status" value="1"/>
</dbReference>
<dbReference type="Proteomes" id="UP000004394">
    <property type="component" value="Unassembled WGS sequence"/>
</dbReference>
<keyword evidence="2" id="KW-0378">Hydrolase</keyword>
<dbReference type="PANTHER" id="PTHR47765:SF2">
    <property type="entry name" value="EXONUCLEASE MUT-7 HOMOLOG"/>
    <property type="match status" value="1"/>
</dbReference>
<dbReference type="AlphaFoldDB" id="E0NS78"/>
<dbReference type="OrthoDB" id="9793333at2"/>
<dbReference type="PANTHER" id="PTHR47765">
    <property type="entry name" value="3'-5' EXONUCLEASE DOMAIN-CONTAINING PROTEIN"/>
    <property type="match status" value="1"/>
</dbReference>
<keyword evidence="3" id="KW-1185">Reference proteome</keyword>
<keyword evidence="2" id="KW-0269">Exonuclease</keyword>
<dbReference type="EMBL" id="AEEI01000034">
    <property type="protein sequence ID" value="EFM02041.1"/>
    <property type="molecule type" value="Genomic_DNA"/>
</dbReference>
<dbReference type="InterPro" id="IPR012337">
    <property type="entry name" value="RNaseH-like_sf"/>
</dbReference>
<dbReference type="HOGENOM" id="CLU_049674_2_1_10"/>
<name>E0NS78_9BACT</name>
<dbReference type="InterPro" id="IPR052408">
    <property type="entry name" value="Exonuclease_MUT-7-like"/>
</dbReference>
<dbReference type="Gene3D" id="3.30.420.10">
    <property type="entry name" value="Ribonuclease H-like superfamily/Ribonuclease H"/>
    <property type="match status" value="1"/>
</dbReference>
<dbReference type="GO" id="GO:0008408">
    <property type="term" value="F:3'-5' exonuclease activity"/>
    <property type="evidence" value="ECO:0007669"/>
    <property type="project" value="InterPro"/>
</dbReference>
<gene>
    <name evidence="2" type="ORF">HMPREF0658_1029</name>
</gene>
<organism evidence="2 3">
    <name type="scientific">Hoylesella marshii DSM 16973 = JCM 13450</name>
    <dbReference type="NCBI Taxonomy" id="862515"/>
    <lineage>
        <taxon>Bacteria</taxon>
        <taxon>Pseudomonadati</taxon>
        <taxon>Bacteroidota</taxon>
        <taxon>Bacteroidia</taxon>
        <taxon>Bacteroidales</taxon>
        <taxon>Prevotellaceae</taxon>
        <taxon>Hoylesella</taxon>
    </lineage>
</organism>
<proteinExistence type="predicted"/>
<dbReference type="InterPro" id="IPR036397">
    <property type="entry name" value="RNaseH_sf"/>
</dbReference>
<dbReference type="InterPro" id="IPR002562">
    <property type="entry name" value="3'-5'_exonuclease_dom"/>
</dbReference>
<dbReference type="CDD" id="cd06141">
    <property type="entry name" value="WRN_exo"/>
    <property type="match status" value="1"/>
</dbReference>
<dbReference type="BioCyc" id="PMAR862515-HMP:GMOO-1045-MONOMER"/>
<dbReference type="RefSeq" id="WP_006948973.1">
    <property type="nucleotide sequence ID" value="NZ_BAJI01000021.1"/>
</dbReference>
<dbReference type="STRING" id="862515.HMPREF0658_1029"/>
<dbReference type="SMART" id="SM00474">
    <property type="entry name" value="35EXOc"/>
    <property type="match status" value="1"/>
</dbReference>
<comment type="caution">
    <text evidence="2">The sequence shown here is derived from an EMBL/GenBank/DDBJ whole genome shotgun (WGS) entry which is preliminary data.</text>
</comment>
<dbReference type="eggNOG" id="COG0349">
    <property type="taxonomic scope" value="Bacteria"/>
</dbReference>
<dbReference type="GO" id="GO:0003676">
    <property type="term" value="F:nucleic acid binding"/>
    <property type="evidence" value="ECO:0007669"/>
    <property type="project" value="InterPro"/>
</dbReference>